<evidence type="ECO:0000256" key="3">
    <source>
        <dbReference type="ARBA" id="ARBA00023098"/>
    </source>
</evidence>
<keyword evidence="4" id="KW-0560">Oxidoreductase</keyword>
<comment type="function">
    <text evidence="4">Catalyzes the reduction of fatty acyl-CoA to fatty alcohols.</text>
</comment>
<dbReference type="InterPro" id="IPR013120">
    <property type="entry name" value="FAR_NAD-bd"/>
</dbReference>
<dbReference type="InterPro" id="IPR033640">
    <property type="entry name" value="FAR_C"/>
</dbReference>
<proteinExistence type="inferred from homology"/>
<keyword evidence="3 4" id="KW-0443">Lipid metabolism</keyword>
<dbReference type="EMBL" id="VOIH02000007">
    <property type="protein sequence ID" value="KAF3442267.1"/>
    <property type="molecule type" value="Genomic_DNA"/>
</dbReference>
<evidence type="ECO:0000256" key="1">
    <source>
        <dbReference type="ARBA" id="ARBA00005928"/>
    </source>
</evidence>
<dbReference type="GO" id="GO:0035336">
    <property type="term" value="P:long-chain fatty-acyl-CoA metabolic process"/>
    <property type="evidence" value="ECO:0007669"/>
    <property type="project" value="TreeGrafter"/>
</dbReference>
<feature type="transmembrane region" description="Helical" evidence="4">
    <location>
        <begin position="378"/>
        <end position="399"/>
    </location>
</feature>
<dbReference type="Pfam" id="PF07993">
    <property type="entry name" value="NAD_binding_4"/>
    <property type="match status" value="1"/>
</dbReference>
<comment type="catalytic activity">
    <reaction evidence="4">
        <text>a long-chain fatty acyl-CoA + 2 NADPH + 2 H(+) = a long-chain primary fatty alcohol + 2 NADP(+) + CoA</text>
        <dbReference type="Rhea" id="RHEA:52716"/>
        <dbReference type="ChEBI" id="CHEBI:15378"/>
        <dbReference type="ChEBI" id="CHEBI:57287"/>
        <dbReference type="ChEBI" id="CHEBI:57783"/>
        <dbReference type="ChEBI" id="CHEBI:58349"/>
        <dbReference type="ChEBI" id="CHEBI:77396"/>
        <dbReference type="ChEBI" id="CHEBI:83139"/>
        <dbReference type="EC" id="1.2.1.84"/>
    </reaction>
</comment>
<keyword evidence="2 4" id="KW-0444">Lipid biosynthesis</keyword>
<dbReference type="SUPFAM" id="SSF51735">
    <property type="entry name" value="NAD(P)-binding Rossmann-fold domains"/>
    <property type="match status" value="1"/>
</dbReference>
<organism evidence="7 8">
    <name type="scientific">Rhamnella rubrinervis</name>
    <dbReference type="NCBI Taxonomy" id="2594499"/>
    <lineage>
        <taxon>Eukaryota</taxon>
        <taxon>Viridiplantae</taxon>
        <taxon>Streptophyta</taxon>
        <taxon>Embryophyta</taxon>
        <taxon>Tracheophyta</taxon>
        <taxon>Spermatophyta</taxon>
        <taxon>Magnoliopsida</taxon>
        <taxon>eudicotyledons</taxon>
        <taxon>Gunneridae</taxon>
        <taxon>Pentapetalae</taxon>
        <taxon>rosids</taxon>
        <taxon>fabids</taxon>
        <taxon>Rosales</taxon>
        <taxon>Rhamnaceae</taxon>
        <taxon>rhamnoid group</taxon>
        <taxon>Rhamneae</taxon>
        <taxon>Rhamnella</taxon>
    </lineage>
</organism>
<evidence type="ECO:0000256" key="4">
    <source>
        <dbReference type="RuleBase" id="RU363097"/>
    </source>
</evidence>
<dbReference type="Gene3D" id="3.40.50.720">
    <property type="entry name" value="NAD(P)-binding Rossmann-like Domain"/>
    <property type="match status" value="1"/>
</dbReference>
<evidence type="ECO:0000256" key="2">
    <source>
        <dbReference type="ARBA" id="ARBA00022516"/>
    </source>
</evidence>
<evidence type="ECO:0000313" key="8">
    <source>
        <dbReference type="Proteomes" id="UP000796880"/>
    </source>
</evidence>
<dbReference type="PANTHER" id="PTHR11011">
    <property type="entry name" value="MALE STERILITY PROTEIN 2-RELATED"/>
    <property type="match status" value="1"/>
</dbReference>
<sequence>MELESIVQFLENKTILVTGATGFLGKMLVEKVLRVQPNVKKIYLLIRASDNKSASQRMHTEVIGKELFCVLREQLDTDFDPFISEKVAAISGDVSCEDDLGVKDDQLRDVLWTEIDILINSAGTTNFDERYDVAMGTNTLGVLNVIRFSKKCVKLQMLVHVSTAYICGEREGLIKEETMFYTGKPIEETTSKLDFKIEQELVAQKLKELRDQHISEDTITTIMRDFGSERAKLYGWPNTYVFTKAMGEICLRTSTEILPLLIVRPTMVTSTVNEPFPGWIEGCRTVDGVIVGYGKGKLKCFLSKSTSMLDLIPGDMVVNLILVALTSHANQSSEFIYQIGSSLRNPIYTSDIQKFVFQYFSKNPLRNKKGKLIKVGKLLLLSNMAILHVFIAVCFILPLKVLKLGSIATCQKFPDSYSNNKRKVKLMMRLLEFYKPYVLFNGIFDDENSEKLRLKLLKESWEEMDKFNFDPKSIDWENYMMMRIQKN</sequence>
<evidence type="ECO:0000259" key="6">
    <source>
        <dbReference type="Pfam" id="PF07993"/>
    </source>
</evidence>
<keyword evidence="4" id="KW-0472">Membrane</keyword>
<dbReference type="Proteomes" id="UP000796880">
    <property type="component" value="Unassembled WGS sequence"/>
</dbReference>
<dbReference type="GO" id="GO:0010345">
    <property type="term" value="P:suberin biosynthetic process"/>
    <property type="evidence" value="ECO:0007669"/>
    <property type="project" value="TreeGrafter"/>
</dbReference>
<dbReference type="CDD" id="cd05236">
    <property type="entry name" value="FAR-N_SDR_e"/>
    <property type="match status" value="1"/>
</dbReference>
<evidence type="ECO:0000259" key="5">
    <source>
        <dbReference type="Pfam" id="PF03015"/>
    </source>
</evidence>
<feature type="domain" description="Thioester reductase (TE)" evidence="6">
    <location>
        <begin position="17"/>
        <end position="321"/>
    </location>
</feature>
<feature type="domain" description="Fatty acyl-CoA reductase C-terminal" evidence="5">
    <location>
        <begin position="396"/>
        <end position="481"/>
    </location>
</feature>
<dbReference type="Pfam" id="PF03015">
    <property type="entry name" value="Sterile"/>
    <property type="match status" value="1"/>
</dbReference>
<protein>
    <recommendedName>
        <fullName evidence="4">Fatty acyl-CoA reductase</fullName>
        <ecNumber evidence="4">1.2.1.84</ecNumber>
    </recommendedName>
</protein>
<dbReference type="CDD" id="cd09071">
    <property type="entry name" value="FAR_C"/>
    <property type="match status" value="1"/>
</dbReference>
<dbReference type="InterPro" id="IPR036291">
    <property type="entry name" value="NAD(P)-bd_dom_sf"/>
</dbReference>
<comment type="similarity">
    <text evidence="1 4">Belongs to the fatty acyl-CoA reductase family.</text>
</comment>
<keyword evidence="8" id="KW-1185">Reference proteome</keyword>
<dbReference type="GO" id="GO:0102965">
    <property type="term" value="F:alcohol-forming long-chain fatty acyl-CoA reductase activity"/>
    <property type="evidence" value="ECO:0007669"/>
    <property type="project" value="UniProtKB-EC"/>
</dbReference>
<dbReference type="PANTHER" id="PTHR11011:SF84">
    <property type="entry name" value="ACYL-COA REDUCTASE-LIKE PROTEIN, PUTATIVE-RELATED"/>
    <property type="match status" value="1"/>
</dbReference>
<keyword evidence="4" id="KW-1133">Transmembrane helix</keyword>
<keyword evidence="4" id="KW-0521">NADP</keyword>
<dbReference type="AlphaFoldDB" id="A0A8K0EDN9"/>
<dbReference type="GO" id="GO:0080019">
    <property type="term" value="F:alcohol-forming very long-chain fatty acyl-CoA reductase activity"/>
    <property type="evidence" value="ECO:0007669"/>
    <property type="project" value="InterPro"/>
</dbReference>
<dbReference type="EC" id="1.2.1.84" evidence="4"/>
<name>A0A8K0EDN9_9ROSA</name>
<accession>A0A8K0EDN9</accession>
<dbReference type="OrthoDB" id="429813at2759"/>
<keyword evidence="4" id="KW-0812">Transmembrane</keyword>
<reference evidence="7" key="1">
    <citation type="submission" date="2020-03" db="EMBL/GenBank/DDBJ databases">
        <title>A high-quality chromosome-level genome assembly of a woody plant with both climbing and erect habits, Rhamnella rubrinervis.</title>
        <authorList>
            <person name="Lu Z."/>
            <person name="Yang Y."/>
            <person name="Zhu X."/>
            <person name="Sun Y."/>
        </authorList>
    </citation>
    <scope>NUCLEOTIDE SEQUENCE</scope>
    <source>
        <strain evidence="7">BYM</strain>
        <tissue evidence="7">Leaf</tissue>
    </source>
</reference>
<gene>
    <name evidence="7" type="ORF">FNV43_RR16183</name>
</gene>
<dbReference type="InterPro" id="IPR026055">
    <property type="entry name" value="FAR"/>
</dbReference>
<evidence type="ECO:0000313" key="7">
    <source>
        <dbReference type="EMBL" id="KAF3442267.1"/>
    </source>
</evidence>
<comment type="caution">
    <text evidence="7">The sequence shown here is derived from an EMBL/GenBank/DDBJ whole genome shotgun (WGS) entry which is preliminary data.</text>
</comment>